<keyword evidence="2" id="KW-0732">Signal</keyword>
<dbReference type="InterPro" id="IPR029058">
    <property type="entry name" value="AB_hydrolase_fold"/>
</dbReference>
<feature type="domain" description="Dienelactone hydrolase" evidence="3">
    <location>
        <begin position="110"/>
        <end position="293"/>
    </location>
</feature>
<name>A0ABY8J5M2_9BRAD</name>
<evidence type="ECO:0000256" key="2">
    <source>
        <dbReference type="SAM" id="SignalP"/>
    </source>
</evidence>
<protein>
    <submittedName>
        <fullName evidence="4">Dienelactone hydrolase family protein</fullName>
        <ecNumber evidence="4">3.1.-.-</ecNumber>
    </submittedName>
</protein>
<organism evidence="4 5">
    <name type="scientific">Bradyrhizobium brasilense</name>
    <dbReference type="NCBI Taxonomy" id="1419277"/>
    <lineage>
        <taxon>Bacteria</taxon>
        <taxon>Pseudomonadati</taxon>
        <taxon>Pseudomonadota</taxon>
        <taxon>Alphaproteobacteria</taxon>
        <taxon>Hyphomicrobiales</taxon>
        <taxon>Nitrobacteraceae</taxon>
        <taxon>Bradyrhizobium</taxon>
    </lineage>
</organism>
<evidence type="ECO:0000313" key="5">
    <source>
        <dbReference type="Proteomes" id="UP001221546"/>
    </source>
</evidence>
<evidence type="ECO:0000259" key="3">
    <source>
        <dbReference type="Pfam" id="PF01738"/>
    </source>
</evidence>
<dbReference type="Proteomes" id="UP001221546">
    <property type="component" value="Chromosome"/>
</dbReference>
<dbReference type="EMBL" id="CP121646">
    <property type="protein sequence ID" value="WFU60722.1"/>
    <property type="molecule type" value="Genomic_DNA"/>
</dbReference>
<dbReference type="RefSeq" id="WP_310884739.1">
    <property type="nucleotide sequence ID" value="NZ_CP121646.1"/>
</dbReference>
<dbReference type="InterPro" id="IPR002925">
    <property type="entry name" value="Dienelactn_hydro"/>
</dbReference>
<feature type="signal peptide" evidence="2">
    <location>
        <begin position="1"/>
        <end position="35"/>
    </location>
</feature>
<accession>A0ABY8J5M2</accession>
<evidence type="ECO:0000256" key="1">
    <source>
        <dbReference type="ARBA" id="ARBA00022801"/>
    </source>
</evidence>
<dbReference type="PANTHER" id="PTHR22946:SF9">
    <property type="entry name" value="POLYKETIDE TRANSFERASE AF380"/>
    <property type="match status" value="1"/>
</dbReference>
<dbReference type="Gene3D" id="3.40.50.1820">
    <property type="entry name" value="alpha/beta hydrolase"/>
    <property type="match status" value="1"/>
</dbReference>
<dbReference type="GO" id="GO:0016787">
    <property type="term" value="F:hydrolase activity"/>
    <property type="evidence" value="ECO:0007669"/>
    <property type="project" value="UniProtKB-KW"/>
</dbReference>
<proteinExistence type="predicted"/>
<dbReference type="InterPro" id="IPR050261">
    <property type="entry name" value="FrsA_esterase"/>
</dbReference>
<dbReference type="EC" id="3.1.-.-" evidence="4"/>
<feature type="chain" id="PRO_5046723048" evidence="2">
    <location>
        <begin position="36"/>
        <end position="303"/>
    </location>
</feature>
<reference evidence="4 5" key="1">
    <citation type="submission" date="2023-04" db="EMBL/GenBank/DDBJ databases">
        <title>Australian commercial rhizobial inoculants.</title>
        <authorList>
            <person name="Kohlmeier M.G."/>
            <person name="O'Hara G.W."/>
            <person name="Colombi E."/>
            <person name="Ramsay J.P."/>
            <person name="Terpolilli J."/>
        </authorList>
    </citation>
    <scope>NUCLEOTIDE SEQUENCE [LARGE SCALE GENOMIC DNA]</scope>
    <source>
        <strain evidence="4 5">CB627</strain>
    </source>
</reference>
<evidence type="ECO:0000313" key="4">
    <source>
        <dbReference type="EMBL" id="WFU60722.1"/>
    </source>
</evidence>
<gene>
    <name evidence="4" type="ORF">QA636_24580</name>
</gene>
<keyword evidence="1 4" id="KW-0378">Hydrolase</keyword>
<keyword evidence="5" id="KW-1185">Reference proteome</keyword>
<dbReference type="PANTHER" id="PTHR22946">
    <property type="entry name" value="DIENELACTONE HYDROLASE DOMAIN-CONTAINING PROTEIN-RELATED"/>
    <property type="match status" value="1"/>
</dbReference>
<sequence>MPQFNRNPAHAAGMTHCAIPIVLLMLTTLPTAAAAAPDTVFFPSADGKTEIVGYLFRPQTPGPYPAIVLLHGRGGPYSTNVNKDCTLVSRTNPSAACNAGSLSKRHAMWGQYWADHGYFALLPDSFGPRGKAHGFGRYTHDDPDRSDVNEKTVRPLDAEGALSWLRSQKEISSNRIFLQGWSNGGSTALNVMQRQGATTSGYRAALVFYPGCGPAALLAQTLGSAAPITMLLGTDDEEVSPDRCRDVASRSVAAGSKIDVVVYPGATHDFDDPGRRRQSNPANSAALQDAMVRAIAAIDGLKD</sequence>
<dbReference type="SUPFAM" id="SSF53474">
    <property type="entry name" value="alpha/beta-Hydrolases"/>
    <property type="match status" value="1"/>
</dbReference>
<dbReference type="Pfam" id="PF01738">
    <property type="entry name" value="DLH"/>
    <property type="match status" value="1"/>
</dbReference>